<evidence type="ECO:0000313" key="11">
    <source>
        <dbReference type="EMBL" id="SUO91834.1"/>
    </source>
</evidence>
<sequence length="229" mass="25332">MKNIQAIAFDLDGTLIHSLPDLADSANTVRAHFGMPPLEESLIETFIGDGVTHLMHRALTADFNGTDEARIEEALAIHIAYYGEHFTNRTQLYPHVKETLAALQARDIRIALVTNKIERHARKILEHYGIIEYFAAIYGGDTLPVHKPAPDQILGVAKDFNLAPEQVLMVGDSPNDMLSAKAAGSPTLFVSYGYCDNEALINNPATTPDYQIDSFEKLQEMLAKNKVEV</sequence>
<name>A0A380MKW5_9GAMM</name>
<dbReference type="InterPro" id="IPR036412">
    <property type="entry name" value="HAD-like_sf"/>
</dbReference>
<comment type="similarity">
    <text evidence="4 10">Belongs to the HAD-like hydrolase superfamily. CbbY/CbbZ/Gph/YieH family.</text>
</comment>
<evidence type="ECO:0000256" key="4">
    <source>
        <dbReference type="ARBA" id="ARBA00006171"/>
    </source>
</evidence>
<dbReference type="SFLD" id="SFLDG01129">
    <property type="entry name" value="C1.5:_HAD__Beta-PGM__Phosphata"/>
    <property type="match status" value="1"/>
</dbReference>
<dbReference type="PRINTS" id="PR00413">
    <property type="entry name" value="HADHALOGNASE"/>
</dbReference>
<feature type="binding site" evidence="10">
    <location>
        <position position="10"/>
    </location>
    <ligand>
        <name>Mg(2+)</name>
        <dbReference type="ChEBI" id="CHEBI:18420"/>
    </ligand>
</feature>
<comment type="pathway">
    <text evidence="3 10">Organic acid metabolism; glycolate biosynthesis; glycolate from 2-phosphoglycolate: step 1/1.</text>
</comment>
<evidence type="ECO:0000256" key="1">
    <source>
        <dbReference type="ARBA" id="ARBA00000830"/>
    </source>
</evidence>
<feature type="binding site" evidence="10">
    <location>
        <position position="12"/>
    </location>
    <ligand>
        <name>Mg(2+)</name>
        <dbReference type="ChEBI" id="CHEBI:18420"/>
    </ligand>
</feature>
<dbReference type="EMBL" id="UHIA01000003">
    <property type="protein sequence ID" value="SUO91834.1"/>
    <property type="molecule type" value="Genomic_DNA"/>
</dbReference>
<dbReference type="EC" id="3.1.3.18" evidence="5 10"/>
<evidence type="ECO:0000313" key="12">
    <source>
        <dbReference type="Proteomes" id="UP000254575"/>
    </source>
</evidence>
<dbReference type="InterPro" id="IPR050155">
    <property type="entry name" value="HAD-like_hydrolase_sf"/>
</dbReference>
<dbReference type="Gene3D" id="1.10.150.240">
    <property type="entry name" value="Putative phosphatase, domain 2"/>
    <property type="match status" value="1"/>
</dbReference>
<dbReference type="OrthoDB" id="9776368at2"/>
<keyword evidence="9 10" id="KW-0119">Carbohydrate metabolism</keyword>
<dbReference type="NCBIfam" id="TIGR01549">
    <property type="entry name" value="HAD-SF-IA-v1"/>
    <property type="match status" value="1"/>
</dbReference>
<dbReference type="GO" id="GO:0046295">
    <property type="term" value="P:glycolate biosynthetic process"/>
    <property type="evidence" value="ECO:0007669"/>
    <property type="project" value="UniProtKB-UniRule"/>
</dbReference>
<dbReference type="SFLD" id="SFLDG01135">
    <property type="entry name" value="C1.5.6:_HAD__Beta-PGM__Phospha"/>
    <property type="match status" value="1"/>
</dbReference>
<keyword evidence="8 10" id="KW-0460">Magnesium</keyword>
<dbReference type="AlphaFoldDB" id="A0A380MKW5"/>
<keyword evidence="7 10" id="KW-0378">Hydrolase</keyword>
<dbReference type="GO" id="GO:0046872">
    <property type="term" value="F:metal ion binding"/>
    <property type="evidence" value="ECO:0007669"/>
    <property type="project" value="UniProtKB-KW"/>
</dbReference>
<comment type="catalytic activity">
    <reaction evidence="1 10">
        <text>2-phosphoglycolate + H2O = glycolate + phosphate</text>
        <dbReference type="Rhea" id="RHEA:14369"/>
        <dbReference type="ChEBI" id="CHEBI:15377"/>
        <dbReference type="ChEBI" id="CHEBI:29805"/>
        <dbReference type="ChEBI" id="CHEBI:43474"/>
        <dbReference type="ChEBI" id="CHEBI:58033"/>
        <dbReference type="EC" id="3.1.3.18"/>
    </reaction>
</comment>
<evidence type="ECO:0000256" key="2">
    <source>
        <dbReference type="ARBA" id="ARBA00001946"/>
    </source>
</evidence>
<dbReference type="SFLD" id="SFLDS00003">
    <property type="entry name" value="Haloacid_Dehalogenase"/>
    <property type="match status" value="1"/>
</dbReference>
<evidence type="ECO:0000256" key="3">
    <source>
        <dbReference type="ARBA" id="ARBA00004818"/>
    </source>
</evidence>
<dbReference type="InterPro" id="IPR006439">
    <property type="entry name" value="HAD-SF_hydro_IA"/>
</dbReference>
<dbReference type="RefSeq" id="WP_115217587.1">
    <property type="nucleotide sequence ID" value="NZ_UHIA01000003.1"/>
</dbReference>
<feature type="binding site" evidence="10">
    <location>
        <position position="172"/>
    </location>
    <ligand>
        <name>Mg(2+)</name>
        <dbReference type="ChEBI" id="CHEBI:18420"/>
    </ligand>
</feature>
<comment type="function">
    <text evidence="10">Specifically catalyzes the dephosphorylation of 2-phosphoglycolate. Is involved in the dissimilation of the intracellular 2-phosphoglycolate formed during the DNA repair of 3'-phosphoglycolate ends, a major class of DNA lesions induced by oxidative stress.</text>
</comment>
<dbReference type="InterPro" id="IPR037512">
    <property type="entry name" value="PGPase_prok"/>
</dbReference>
<dbReference type="SUPFAM" id="SSF56784">
    <property type="entry name" value="HAD-like"/>
    <property type="match status" value="1"/>
</dbReference>
<dbReference type="InterPro" id="IPR023214">
    <property type="entry name" value="HAD_sf"/>
</dbReference>
<evidence type="ECO:0000256" key="6">
    <source>
        <dbReference type="ARBA" id="ARBA00022723"/>
    </source>
</evidence>
<keyword evidence="6 10" id="KW-0479">Metal-binding</keyword>
<dbReference type="FunFam" id="3.40.50.1000:FF:000022">
    <property type="entry name" value="Phosphoglycolate phosphatase"/>
    <property type="match status" value="1"/>
</dbReference>
<organism evidence="11 12">
    <name type="scientific">Suttonella indologenes</name>
    <dbReference type="NCBI Taxonomy" id="13276"/>
    <lineage>
        <taxon>Bacteria</taxon>
        <taxon>Pseudomonadati</taxon>
        <taxon>Pseudomonadota</taxon>
        <taxon>Gammaproteobacteria</taxon>
        <taxon>Cardiobacteriales</taxon>
        <taxon>Cardiobacteriaceae</taxon>
        <taxon>Suttonella</taxon>
    </lineage>
</organism>
<feature type="active site" description="Nucleophile" evidence="10">
    <location>
        <position position="10"/>
    </location>
</feature>
<evidence type="ECO:0000256" key="8">
    <source>
        <dbReference type="ARBA" id="ARBA00022842"/>
    </source>
</evidence>
<dbReference type="UniPathway" id="UPA00865">
    <property type="reaction ID" value="UER00834"/>
</dbReference>
<dbReference type="InterPro" id="IPR041492">
    <property type="entry name" value="HAD_2"/>
</dbReference>
<dbReference type="PANTHER" id="PTHR43434:SF1">
    <property type="entry name" value="PHOSPHOGLYCOLATE PHOSPHATASE"/>
    <property type="match status" value="1"/>
</dbReference>
<dbReference type="NCBIfam" id="TIGR01449">
    <property type="entry name" value="PGP_bact"/>
    <property type="match status" value="1"/>
</dbReference>
<dbReference type="GO" id="GO:0005829">
    <property type="term" value="C:cytosol"/>
    <property type="evidence" value="ECO:0007669"/>
    <property type="project" value="TreeGrafter"/>
</dbReference>
<evidence type="ECO:0000256" key="10">
    <source>
        <dbReference type="HAMAP-Rule" id="MF_00495"/>
    </source>
</evidence>
<dbReference type="HAMAP" id="MF_00495">
    <property type="entry name" value="GPH_hydrolase_bact"/>
    <property type="match status" value="1"/>
</dbReference>
<dbReference type="Gene3D" id="3.40.50.1000">
    <property type="entry name" value="HAD superfamily/HAD-like"/>
    <property type="match status" value="1"/>
</dbReference>
<dbReference type="GO" id="GO:0005975">
    <property type="term" value="P:carbohydrate metabolic process"/>
    <property type="evidence" value="ECO:0007669"/>
    <property type="project" value="InterPro"/>
</dbReference>
<comment type="cofactor">
    <cofactor evidence="2 10">
        <name>Mg(2+)</name>
        <dbReference type="ChEBI" id="CHEBI:18420"/>
    </cofactor>
</comment>
<keyword evidence="12" id="KW-1185">Reference proteome</keyword>
<evidence type="ECO:0000256" key="5">
    <source>
        <dbReference type="ARBA" id="ARBA00013078"/>
    </source>
</evidence>
<dbReference type="GO" id="GO:0006281">
    <property type="term" value="P:DNA repair"/>
    <property type="evidence" value="ECO:0007669"/>
    <property type="project" value="TreeGrafter"/>
</dbReference>
<gene>
    <name evidence="11" type="primary">gph_1</name>
    <name evidence="11" type="ORF">NCTC10717_00269</name>
</gene>
<dbReference type="Proteomes" id="UP000254575">
    <property type="component" value="Unassembled WGS sequence"/>
</dbReference>
<dbReference type="PANTHER" id="PTHR43434">
    <property type="entry name" value="PHOSPHOGLYCOLATE PHOSPHATASE"/>
    <property type="match status" value="1"/>
</dbReference>
<proteinExistence type="inferred from homology"/>
<dbReference type="Pfam" id="PF13419">
    <property type="entry name" value="HAD_2"/>
    <property type="match status" value="1"/>
</dbReference>
<evidence type="ECO:0000256" key="9">
    <source>
        <dbReference type="ARBA" id="ARBA00023277"/>
    </source>
</evidence>
<dbReference type="NCBIfam" id="NF009695">
    <property type="entry name" value="PRK13222.1-2"/>
    <property type="match status" value="1"/>
</dbReference>
<evidence type="ECO:0000256" key="7">
    <source>
        <dbReference type="ARBA" id="ARBA00022801"/>
    </source>
</evidence>
<reference evidence="11 12" key="1">
    <citation type="submission" date="2018-06" db="EMBL/GenBank/DDBJ databases">
        <authorList>
            <consortium name="Pathogen Informatics"/>
            <person name="Doyle S."/>
        </authorList>
    </citation>
    <scope>NUCLEOTIDE SEQUENCE [LARGE SCALE GENOMIC DNA]</scope>
    <source>
        <strain evidence="11 12">NCTC10717</strain>
    </source>
</reference>
<dbReference type="GO" id="GO:0008967">
    <property type="term" value="F:phosphoglycolate phosphatase activity"/>
    <property type="evidence" value="ECO:0007669"/>
    <property type="project" value="UniProtKB-UniRule"/>
</dbReference>
<accession>A0A380MKW5</accession>
<dbReference type="NCBIfam" id="TIGR01509">
    <property type="entry name" value="HAD-SF-IA-v3"/>
    <property type="match status" value="1"/>
</dbReference>
<protein>
    <recommendedName>
        <fullName evidence="5 10">Phosphoglycolate phosphatase</fullName>
        <shortName evidence="10">PGP</shortName>
        <shortName evidence="10">PGPase</shortName>
        <ecNumber evidence="5 10">3.1.3.18</ecNumber>
    </recommendedName>
</protein>
<dbReference type="InterPro" id="IPR023198">
    <property type="entry name" value="PGP-like_dom2"/>
</dbReference>